<dbReference type="CDD" id="cd12108">
    <property type="entry name" value="Hr-like"/>
    <property type="match status" value="1"/>
</dbReference>
<dbReference type="InterPro" id="IPR051014">
    <property type="entry name" value="Cation_Transport_ATPase_IB"/>
</dbReference>
<dbReference type="PRINTS" id="PR00119">
    <property type="entry name" value="CATATPASE"/>
</dbReference>
<dbReference type="NCBIfam" id="TIGR01525">
    <property type="entry name" value="ATPase-IB_hvy"/>
    <property type="match status" value="1"/>
</dbReference>
<comment type="similarity">
    <text evidence="2 6">Belongs to the cation transport ATPase (P-type) (TC 3.A.3) family. Type IB subfamily.</text>
</comment>
<feature type="transmembrane region" description="Helical" evidence="6">
    <location>
        <begin position="234"/>
        <end position="253"/>
    </location>
</feature>
<feature type="transmembrane region" description="Helical" evidence="6">
    <location>
        <begin position="259"/>
        <end position="279"/>
    </location>
</feature>
<dbReference type="InterPro" id="IPR008250">
    <property type="entry name" value="ATPase_P-typ_transduc_dom_A_sf"/>
</dbReference>
<feature type="domain" description="Hemerythrin-like" evidence="8">
    <location>
        <begin position="623"/>
        <end position="755"/>
    </location>
</feature>
<keyword evidence="5 6" id="KW-0472">Membrane</keyword>
<evidence type="ECO:0000256" key="2">
    <source>
        <dbReference type="ARBA" id="ARBA00006024"/>
    </source>
</evidence>
<dbReference type="SUPFAM" id="SSF81665">
    <property type="entry name" value="Calcium ATPase, transmembrane domain M"/>
    <property type="match status" value="1"/>
</dbReference>
<keyword evidence="6" id="KW-0479">Metal-binding</keyword>
<dbReference type="InterPro" id="IPR023298">
    <property type="entry name" value="ATPase_P-typ_TM_dom_sf"/>
</dbReference>
<dbReference type="InterPro" id="IPR023299">
    <property type="entry name" value="ATPase_P-typ_cyto_dom_N"/>
</dbReference>
<dbReference type="NCBIfam" id="TIGR01494">
    <property type="entry name" value="ATPase_P-type"/>
    <property type="match status" value="2"/>
</dbReference>
<dbReference type="Gene3D" id="2.70.150.10">
    <property type="entry name" value="Calcium-transporting ATPase, cytoplasmic transduction domain A"/>
    <property type="match status" value="1"/>
</dbReference>
<evidence type="ECO:0000256" key="6">
    <source>
        <dbReference type="RuleBase" id="RU362081"/>
    </source>
</evidence>
<dbReference type="InterPro" id="IPR036412">
    <property type="entry name" value="HAD-like_sf"/>
</dbReference>
<evidence type="ECO:0000256" key="3">
    <source>
        <dbReference type="ARBA" id="ARBA00022692"/>
    </source>
</evidence>
<evidence type="ECO:0000256" key="4">
    <source>
        <dbReference type="ARBA" id="ARBA00022989"/>
    </source>
</evidence>
<keyword evidence="6" id="KW-1003">Cell membrane</keyword>
<dbReference type="RefSeq" id="WP_285450388.1">
    <property type="nucleotide sequence ID" value="NZ_CP127173.1"/>
</dbReference>
<dbReference type="Pfam" id="PF01814">
    <property type="entry name" value="Hemerythrin"/>
    <property type="match status" value="1"/>
</dbReference>
<feature type="transmembrane region" description="Helical" evidence="6">
    <location>
        <begin position="40"/>
        <end position="59"/>
    </location>
</feature>
<keyword evidence="6" id="KW-0547">Nucleotide-binding</keyword>
<keyword evidence="4 6" id="KW-1133">Transmembrane helix</keyword>
<dbReference type="Gene3D" id="1.20.120.520">
    <property type="entry name" value="nmb1532 protein domain like"/>
    <property type="match status" value="1"/>
</dbReference>
<dbReference type="PANTHER" id="PTHR48085:SF5">
    <property type="entry name" value="CADMIUM_ZINC-TRANSPORTING ATPASE HMA4-RELATED"/>
    <property type="match status" value="1"/>
</dbReference>
<dbReference type="Gene3D" id="3.40.1110.10">
    <property type="entry name" value="Calcium-transporting ATPase, cytoplasmic domain N"/>
    <property type="match status" value="1"/>
</dbReference>
<keyword evidence="10" id="KW-1185">Reference proteome</keyword>
<feature type="domain" description="P-type ATPase A" evidence="7">
    <location>
        <begin position="120"/>
        <end position="217"/>
    </location>
</feature>
<dbReference type="Gene3D" id="3.40.50.1000">
    <property type="entry name" value="HAD superfamily/HAD-like"/>
    <property type="match status" value="1"/>
</dbReference>
<evidence type="ECO:0000259" key="8">
    <source>
        <dbReference type="Pfam" id="PF01814"/>
    </source>
</evidence>
<reference evidence="9 10" key="1">
    <citation type="submission" date="2023-06" db="EMBL/GenBank/DDBJ databases">
        <authorList>
            <person name="Oyuntsetseg B."/>
            <person name="Kim S.B."/>
        </authorList>
    </citation>
    <scope>NUCLEOTIDE SEQUENCE [LARGE SCALE GENOMIC DNA]</scope>
    <source>
        <strain evidence="9 10">2-2</strain>
    </source>
</reference>
<dbReference type="InterPro" id="IPR001757">
    <property type="entry name" value="P_typ_ATPase"/>
</dbReference>
<accession>A0ABY8XE44</accession>
<keyword evidence="6" id="KW-0067">ATP-binding</keyword>
<feature type="transmembrane region" description="Helical" evidence="6">
    <location>
        <begin position="13"/>
        <end position="33"/>
    </location>
</feature>
<dbReference type="Proteomes" id="UP001227101">
    <property type="component" value="Chromosome"/>
</dbReference>
<organism evidence="9 10">
    <name type="scientific">Amycolatopsis nalaikhensis</name>
    <dbReference type="NCBI Taxonomy" id="715472"/>
    <lineage>
        <taxon>Bacteria</taxon>
        <taxon>Bacillati</taxon>
        <taxon>Actinomycetota</taxon>
        <taxon>Actinomycetes</taxon>
        <taxon>Pseudonocardiales</taxon>
        <taxon>Pseudonocardiaceae</taxon>
        <taxon>Amycolatopsis</taxon>
    </lineage>
</organism>
<keyword evidence="3 6" id="KW-0812">Transmembrane</keyword>
<dbReference type="InterPro" id="IPR023214">
    <property type="entry name" value="HAD_sf"/>
</dbReference>
<dbReference type="Pfam" id="PF00702">
    <property type="entry name" value="Hydrolase"/>
    <property type="match status" value="1"/>
</dbReference>
<dbReference type="SUPFAM" id="SSF81653">
    <property type="entry name" value="Calcium ATPase, transduction domain A"/>
    <property type="match status" value="1"/>
</dbReference>
<dbReference type="Pfam" id="PF00122">
    <property type="entry name" value="E1-E2_ATPase"/>
    <property type="match status" value="1"/>
</dbReference>
<dbReference type="EMBL" id="CP127173">
    <property type="protein sequence ID" value="WIV53887.1"/>
    <property type="molecule type" value="Genomic_DNA"/>
</dbReference>
<dbReference type="InterPro" id="IPR059000">
    <property type="entry name" value="ATPase_P-type_domA"/>
</dbReference>
<evidence type="ECO:0000256" key="5">
    <source>
        <dbReference type="ARBA" id="ARBA00023136"/>
    </source>
</evidence>
<comment type="subcellular location">
    <subcellularLocation>
        <location evidence="1">Cell membrane</location>
        <topology evidence="1">Multi-pass membrane protein</topology>
    </subcellularLocation>
</comment>
<sequence length="759" mass="78130">MRAEESRSRLREFGLLAGVLVLVAAGGAAWWTGAPIAANVVWATADVITLVPAVVWVAADLRARRWGADLLAVLALVATVAVGEYLAGAIVAAMVATGRVLEAGAQRRASRNLTALLDRAPRVAHRRTETGHETVPVDDVRAGQLIVVLPGEVVPVDGVLPDGGTFDESALTGEPLPVTRPVDDTVHSGVVNAGAAVDVRASAAAADSAYAGVVRLAEQAAARTARVARVADRVAVWFLPASLLIAALAWALTGEAGRAVAVLVTATPCPLLLAVPIAITGGMSRASKAGVVVKDGAALEALGRVAVLLMDKTGTVTRGRPEITDVVCAPGHDAAEVLAFAAGVEQYSPHVLAAAVVRAAASAGVAPASAEDVEEQLGSGVAGRVRDHEVRVGRLPAGTELPAWARGAARRGRLDLASVLWVEVGGEPVAALLAKDPIRPDATRTMRRLRAAGIGEIRLLTGDRVDNAREVAAMLGLDDVQAEVTPAEKVRAVEAASARGVTVMTGDGVNDAPALAAADVGVALGSRGATAAAQAADAVILDDRLDRLADAAEIARRSRRLAVQSAVAGMLLSLLAMLAAAGGFLVPVAGALVQEAIDVVVILNALRALGGVKLGGPAPAELVRRFESEHERLLPARVAVRQAADALTEGATPDADSAARMAARLLTEQLLPHEQAEETELYPALAPALGGPEGTVTMSRAHAEIGRLARRLQRHLAEAPDGIQPDQVDDLRATLYGLDAVLTLHFAQEEEAYFTLPSA</sequence>
<proteinExistence type="inferred from homology"/>
<feature type="transmembrane region" description="Helical" evidence="6">
    <location>
        <begin position="71"/>
        <end position="101"/>
    </location>
</feature>
<gene>
    <name evidence="9" type="ORF">QP939_34115</name>
</gene>
<protein>
    <submittedName>
        <fullName evidence="9">Heavy metal translocating P-type ATPase</fullName>
    </submittedName>
</protein>
<dbReference type="SUPFAM" id="SSF56784">
    <property type="entry name" value="HAD-like"/>
    <property type="match status" value="1"/>
</dbReference>
<name>A0ABY8XE44_9PSEU</name>
<evidence type="ECO:0000256" key="1">
    <source>
        <dbReference type="ARBA" id="ARBA00004651"/>
    </source>
</evidence>
<dbReference type="PROSITE" id="PS00154">
    <property type="entry name" value="ATPASE_E1_E2"/>
    <property type="match status" value="1"/>
</dbReference>
<dbReference type="InterPro" id="IPR012312">
    <property type="entry name" value="Hemerythrin-like"/>
</dbReference>
<dbReference type="InterPro" id="IPR018303">
    <property type="entry name" value="ATPase_P-typ_P_site"/>
</dbReference>
<dbReference type="PANTHER" id="PTHR48085">
    <property type="entry name" value="CADMIUM/ZINC-TRANSPORTING ATPASE HMA2-RELATED"/>
    <property type="match status" value="1"/>
</dbReference>
<evidence type="ECO:0000313" key="10">
    <source>
        <dbReference type="Proteomes" id="UP001227101"/>
    </source>
</evidence>
<dbReference type="InterPro" id="IPR027256">
    <property type="entry name" value="P-typ_ATPase_IB"/>
</dbReference>
<evidence type="ECO:0000259" key="7">
    <source>
        <dbReference type="Pfam" id="PF00122"/>
    </source>
</evidence>
<evidence type="ECO:0000313" key="9">
    <source>
        <dbReference type="EMBL" id="WIV53887.1"/>
    </source>
</evidence>